<feature type="non-terminal residue" evidence="7">
    <location>
        <position position="1519"/>
    </location>
</feature>
<evidence type="ECO:0000256" key="3">
    <source>
        <dbReference type="ARBA" id="ARBA00023157"/>
    </source>
</evidence>
<protein>
    <submittedName>
        <fullName evidence="7">PASTA domain-containing protein</fullName>
    </submittedName>
</protein>
<dbReference type="Gene3D" id="2.120.10.30">
    <property type="entry name" value="TolB, C-terminal domain"/>
    <property type="match status" value="2"/>
</dbReference>
<proteinExistence type="predicted"/>
<dbReference type="Pfam" id="PF03793">
    <property type="entry name" value="PASTA"/>
    <property type="match status" value="2"/>
</dbReference>
<dbReference type="InterPro" id="IPR035986">
    <property type="entry name" value="PKD_dom_sf"/>
</dbReference>
<dbReference type="SMART" id="SM00089">
    <property type="entry name" value="PKD"/>
    <property type="match status" value="3"/>
</dbReference>
<sequence length="1519" mass="157557">MISPAIGFLQFTKGSKRLLSVLVLLMVCALPAIARSQTADVYSTGAYFYHSGYRASTTMDARYPAGSTAPTGWLKFNYRTATVTVYLASTRISSLTLSAANTATVQGEGTVNGIRGYSFTATVTDQASPGKGADFFGISIAGPNGYAFSASGTLAGGDLKVTPTNQAPVAVTGPDQNVAVGELVTLDGRNSYDPDNDPITYAWTIRSRPEGSNVVLTNPGSVTPTFVPDLPGTYIFDLVVSDGRLNSSSDDTQVIAVHPTVPPTANAGPDQSVVTGSLVALDGRGSSDPDGNPLTYHWQFFSRPAGSQAALDDPSSPTPSFTADLDGEYILQLTVNDGRDNSIPDDVWVKASTPPHAPPVADAGPDQVVSLNAIIRLDGSGSYDPEGKPLTYRWGIVSPPGIILPPYDPNSPILELLADRIGALVFELVVNDGQFDSPPDRVVVTVVNDSPTANAGPDQTALVGTLLTLDGSGSFDPNGQPLTYLWTLPSAPAGSSAALSDPTSATPTFTPDLPGLYTFELVVGDGIAYSSPDQASITAWKHVTVPDVVGLTQEAAESALAAVGLTVGTISSAYSATVPTGRVISQSPPAGSSIVEGSPVDLIVSLGPRMVAVPDVVGMAQAAAEAALEAAGLTAGTISLAYSATVPTGQVIGQSPIAGTSIAEGSPVDLVVSQGPAPLVSIAVTPAGLSLSRGQTQQYTATGSLSDGTTQDLTAQVLWESTSLGVASITSGGLATVTGLGTTTLRTSQDGIVGSTTLSGLPPNPDTLAPPVEPGVATDISSATQFLYTGPEAIQTGVAPNTIEARRVAVLRGKVLDGDNQPLPGVTIAILNHPELGQTLSRIDGIFDLAVNGGGPLTVKYEKAGYLPVHRQVQAPWRDYALLSDVMMIPRDSRVTTVDLTAPTPIQVAQGSPVTDPDGTRQATLLIPQGTQAQVLLPDGSTQAVSTLTLRLTEYTVGPNGPKKMPAPLPPNSAYTYAVEIGADEAVAGIGGKDVLLSQPVFFYVENFLNFPVGIPVPMGYYDNSRGTWVASDSGRVIEVLSIADGQADLDTDGDGVADMGLGITEAERQQLAALYPAGHRLWRIPITHFSNWDANWGKSPPPDAEQPNQQPKSDKPLDNPNSKCGSIVECENQILGEVVGVAGTPFALHYRSDRTAGYRQLVEIPLAGDQIPASLKGIVMEVEVAGRHFTQSFLAMAHQRTVFSWDGQDVYGRPLQGDQPITVRIGYVYDGVYQQVERFGYNGNGILITGSPTRQELTLWQVWQGSVAAARDGRQQGLGGWSLNVHHAYDPGGKVLYLGDGSRRGANGITNFLSITTVAGTGGWCDNFNCANDEGGFLGDGGPATQATFNSPWVVTVGPDGSLYIAVGDRPESSPDLYHVRRVRPDGIITTVAGGGSGGDGGPATQAELSFPRGLAVGPDGSLYIADTNINRVRRVRPDGIITTVAGTGVSGFGGDDGPAILASLSAFDVAVEPDGSLYIADTTNHRVRRVGPDGIITTVAGTGVLGFSGDGGPATQA</sequence>
<dbReference type="SMART" id="SM00740">
    <property type="entry name" value="PASTA"/>
    <property type="match status" value="2"/>
</dbReference>
<evidence type="ECO:0000256" key="2">
    <source>
        <dbReference type="ARBA" id="ARBA00022737"/>
    </source>
</evidence>
<dbReference type="InterPro" id="IPR005543">
    <property type="entry name" value="PASTA_dom"/>
</dbReference>
<dbReference type="InterPro" id="IPR022409">
    <property type="entry name" value="PKD/Chitinase_dom"/>
</dbReference>
<evidence type="ECO:0000256" key="1">
    <source>
        <dbReference type="ARBA" id="ARBA00022536"/>
    </source>
</evidence>
<dbReference type="CDD" id="cd06577">
    <property type="entry name" value="PASTA_pknB"/>
    <property type="match status" value="2"/>
</dbReference>
<evidence type="ECO:0000259" key="6">
    <source>
        <dbReference type="PROSITE" id="PS51178"/>
    </source>
</evidence>
<feature type="domain" description="PASTA" evidence="6">
    <location>
        <begin position="607"/>
        <end position="674"/>
    </location>
</feature>
<dbReference type="NCBIfam" id="NF041523">
    <property type="entry name" value="post_COAP_1"/>
    <property type="match status" value="1"/>
</dbReference>
<dbReference type="SUPFAM" id="SSF63829">
    <property type="entry name" value="Calcium-dependent phosphotriesterase"/>
    <property type="match status" value="1"/>
</dbReference>
<dbReference type="Gene3D" id="3.30.10.20">
    <property type="match status" value="2"/>
</dbReference>
<dbReference type="InterPro" id="IPR056822">
    <property type="entry name" value="TEN_NHL"/>
</dbReference>
<dbReference type="PANTHER" id="PTHR11219:SF69">
    <property type="entry name" value="TENEURIN-A"/>
    <property type="match status" value="1"/>
</dbReference>
<reference evidence="7" key="1">
    <citation type="submission" date="2020-07" db="EMBL/GenBank/DDBJ databases">
        <title>Huge and variable diversity of episymbiotic CPR bacteria and DPANN archaea in groundwater ecosystems.</title>
        <authorList>
            <person name="He C.Y."/>
            <person name="Keren R."/>
            <person name="Whittaker M."/>
            <person name="Farag I.F."/>
            <person name="Doudna J."/>
            <person name="Cate J.H.D."/>
            <person name="Banfield J.F."/>
        </authorList>
    </citation>
    <scope>NUCLEOTIDE SEQUENCE</scope>
    <source>
        <strain evidence="7">NC_groundwater_672_Ag_B-0.1um_62_36</strain>
    </source>
</reference>
<keyword evidence="2" id="KW-0677">Repeat</keyword>
<dbReference type="InterPro" id="IPR008969">
    <property type="entry name" value="CarboxyPept-like_regulatory"/>
</dbReference>
<dbReference type="PANTHER" id="PTHR11219">
    <property type="entry name" value="TENEURIN AND N-ACETYLGLUCOSAMINE-1-PHOSPHODIESTER ALPHA-N-ACETYLGLUCOSAMINIDASE"/>
    <property type="match status" value="1"/>
</dbReference>
<evidence type="ECO:0000313" key="7">
    <source>
        <dbReference type="EMBL" id="MBI2876791.1"/>
    </source>
</evidence>
<feature type="domain" description="PASTA" evidence="6">
    <location>
        <begin position="538"/>
        <end position="606"/>
    </location>
</feature>
<feature type="chain" id="PRO_5036989191" evidence="5">
    <location>
        <begin position="35"/>
        <end position="1519"/>
    </location>
</feature>
<gene>
    <name evidence="7" type="ORF">HYY20_07910</name>
</gene>
<dbReference type="EMBL" id="JACPRF010000236">
    <property type="protein sequence ID" value="MBI2876791.1"/>
    <property type="molecule type" value="Genomic_DNA"/>
</dbReference>
<dbReference type="Gene3D" id="2.60.40.10">
    <property type="entry name" value="Immunoglobulins"/>
    <property type="match status" value="4"/>
</dbReference>
<keyword evidence="5" id="KW-0732">Signal</keyword>
<keyword evidence="1" id="KW-0245">EGF-like domain</keyword>
<evidence type="ECO:0000256" key="4">
    <source>
        <dbReference type="SAM" id="MobiDB-lite"/>
    </source>
</evidence>
<dbReference type="Pfam" id="PF25020">
    <property type="entry name" value="TTR_TEN1-4"/>
    <property type="match status" value="1"/>
</dbReference>
<evidence type="ECO:0000313" key="8">
    <source>
        <dbReference type="Proteomes" id="UP000769766"/>
    </source>
</evidence>
<evidence type="ECO:0000256" key="5">
    <source>
        <dbReference type="SAM" id="SignalP"/>
    </source>
</evidence>
<comment type="caution">
    <text evidence="7">The sequence shown here is derived from an EMBL/GenBank/DDBJ whole genome shotgun (WGS) entry which is preliminary data.</text>
</comment>
<feature type="signal peptide" evidence="5">
    <location>
        <begin position="1"/>
        <end position="34"/>
    </location>
</feature>
<dbReference type="Proteomes" id="UP000769766">
    <property type="component" value="Unassembled WGS sequence"/>
</dbReference>
<dbReference type="SMART" id="SM00635">
    <property type="entry name" value="BID_2"/>
    <property type="match status" value="1"/>
</dbReference>
<dbReference type="InterPro" id="IPR056820">
    <property type="entry name" value="TEN_TTR-like"/>
</dbReference>
<dbReference type="InterPro" id="IPR011042">
    <property type="entry name" value="6-blade_b-propeller_TolB-like"/>
</dbReference>
<organism evidence="7 8">
    <name type="scientific">Tectimicrobiota bacterium</name>
    <dbReference type="NCBI Taxonomy" id="2528274"/>
    <lineage>
        <taxon>Bacteria</taxon>
        <taxon>Pseudomonadati</taxon>
        <taxon>Nitrospinota/Tectimicrobiota group</taxon>
        <taxon>Candidatus Tectimicrobiota</taxon>
    </lineage>
</organism>
<dbReference type="InterPro" id="IPR013783">
    <property type="entry name" value="Ig-like_fold"/>
</dbReference>
<dbReference type="Pfam" id="PF22352">
    <property type="entry name" value="K319L-like_PKD"/>
    <property type="match status" value="4"/>
</dbReference>
<dbReference type="SUPFAM" id="SSF49299">
    <property type="entry name" value="PKD domain"/>
    <property type="match status" value="3"/>
</dbReference>
<dbReference type="CDD" id="cd00146">
    <property type="entry name" value="PKD"/>
    <property type="match status" value="1"/>
</dbReference>
<name>A0A932CNS3_UNCTE</name>
<keyword evidence="3" id="KW-1015">Disulfide bond</keyword>
<feature type="region of interest" description="Disordered" evidence="4">
    <location>
        <begin position="1096"/>
        <end position="1124"/>
    </location>
</feature>
<dbReference type="PROSITE" id="PS51178">
    <property type="entry name" value="PASTA"/>
    <property type="match status" value="2"/>
</dbReference>
<dbReference type="Pfam" id="PF25021">
    <property type="entry name" value="TEN_NHL"/>
    <property type="match status" value="1"/>
</dbReference>
<accession>A0A932CNS3</accession>
<dbReference type="InterPro" id="IPR051216">
    <property type="entry name" value="Teneurin"/>
</dbReference>
<dbReference type="InterPro" id="IPR003343">
    <property type="entry name" value="Big_2"/>
</dbReference>
<dbReference type="Gene3D" id="2.60.40.1080">
    <property type="match status" value="1"/>
</dbReference>
<dbReference type="SUPFAM" id="SSF49464">
    <property type="entry name" value="Carboxypeptidase regulatory domain-like"/>
    <property type="match status" value="1"/>
</dbReference>